<evidence type="ECO:0000313" key="2">
    <source>
        <dbReference type="EMBL" id="UVE51809.1"/>
    </source>
</evidence>
<dbReference type="Proteomes" id="UP001058330">
    <property type="component" value="Chromosome"/>
</dbReference>
<name>A0ABY5RHG0_HALLR</name>
<proteinExistence type="predicted"/>
<protein>
    <submittedName>
        <fullName evidence="2">Uncharacterized protein</fullName>
    </submittedName>
</protein>
<feature type="transmembrane region" description="Helical" evidence="1">
    <location>
        <begin position="82"/>
        <end position="100"/>
    </location>
</feature>
<evidence type="ECO:0000313" key="3">
    <source>
        <dbReference type="Proteomes" id="UP001058330"/>
    </source>
</evidence>
<feature type="transmembrane region" description="Helical" evidence="1">
    <location>
        <begin position="112"/>
        <end position="131"/>
    </location>
</feature>
<feature type="transmembrane region" description="Helical" evidence="1">
    <location>
        <begin position="37"/>
        <end position="62"/>
    </location>
</feature>
<accession>A0ABY5RHG0</accession>
<keyword evidence="3" id="KW-1185">Reference proteome</keyword>
<dbReference type="Pfam" id="PF26064">
    <property type="entry name" value="DUF8023"/>
    <property type="match status" value="1"/>
</dbReference>
<gene>
    <name evidence="2" type="ORF">KU306_02495</name>
</gene>
<keyword evidence="1" id="KW-1133">Transmembrane helix</keyword>
<dbReference type="InterPro" id="IPR058336">
    <property type="entry name" value="VP3-like_halobact-type"/>
</dbReference>
<sequence length="132" mass="13978">MAFDPEDAAATMATFIGASAMAGIASWSLFDVTLSDVAFNLGGSGVTLATLLTAAAFIFTVATNDNTSFSTLKEDAEKLDQWYYVSVIGSIGLLVAWVFIPDVSSFVQSQDLWGVLYVGISLTGQFVSGWIL</sequence>
<organism evidence="2 3">
    <name type="scientific">Haloferax larsenii</name>
    <dbReference type="NCBI Taxonomy" id="302484"/>
    <lineage>
        <taxon>Archaea</taxon>
        <taxon>Methanobacteriati</taxon>
        <taxon>Methanobacteriota</taxon>
        <taxon>Stenosarchaea group</taxon>
        <taxon>Halobacteria</taxon>
        <taxon>Halobacteriales</taxon>
        <taxon>Haloferacaceae</taxon>
        <taxon>Haloferax</taxon>
    </lineage>
</organism>
<keyword evidence="1" id="KW-0472">Membrane</keyword>
<keyword evidence="1" id="KW-0812">Transmembrane</keyword>
<dbReference type="EMBL" id="CP078063">
    <property type="protein sequence ID" value="UVE51809.1"/>
    <property type="molecule type" value="Genomic_DNA"/>
</dbReference>
<reference evidence="2" key="1">
    <citation type="submission" date="2021-07" db="EMBL/GenBank/DDBJ databases">
        <title>Studies on halocins as antimicrobial molecules from haloarchaea.</title>
        <authorList>
            <person name="Kumar S."/>
            <person name="Khare S.K."/>
        </authorList>
    </citation>
    <scope>NUCLEOTIDE SEQUENCE</scope>
    <source>
        <strain evidence="2">NCIM 5678</strain>
    </source>
</reference>
<evidence type="ECO:0000256" key="1">
    <source>
        <dbReference type="SAM" id="Phobius"/>
    </source>
</evidence>
<feature type="transmembrane region" description="Helical" evidence="1">
    <location>
        <begin position="12"/>
        <end position="30"/>
    </location>
</feature>